<dbReference type="Proteomes" id="UP000320231">
    <property type="component" value="Plasmid pBAA-803-A"/>
</dbReference>
<gene>
    <name evidence="1" type="ORF">HSBAA_PA_3000</name>
</gene>
<geneLocation type="plasmid" evidence="2">
    <name>pbaa-803-a dna</name>
</geneLocation>
<accession>A0A455UIZ7</accession>
<name>A0A455UIZ7_9GAMM</name>
<evidence type="ECO:0000313" key="2">
    <source>
        <dbReference type="Proteomes" id="UP000320231"/>
    </source>
</evidence>
<organism evidence="1 2">
    <name type="scientific">Vreelandella sulfidaeris</name>
    <dbReference type="NCBI Taxonomy" id="115553"/>
    <lineage>
        <taxon>Bacteria</taxon>
        <taxon>Pseudomonadati</taxon>
        <taxon>Pseudomonadota</taxon>
        <taxon>Gammaproteobacteria</taxon>
        <taxon>Oceanospirillales</taxon>
        <taxon>Halomonadaceae</taxon>
        <taxon>Vreelandella</taxon>
    </lineage>
</organism>
<proteinExistence type="predicted"/>
<evidence type="ECO:0000313" key="1">
    <source>
        <dbReference type="EMBL" id="BBI65697.1"/>
    </source>
</evidence>
<dbReference type="KEGG" id="hsr:HSBAA_PA_3000"/>
<keyword evidence="1" id="KW-0614">Plasmid</keyword>
<dbReference type="EMBL" id="AP019515">
    <property type="protein sequence ID" value="BBI65697.1"/>
    <property type="molecule type" value="Genomic_DNA"/>
</dbReference>
<protein>
    <submittedName>
        <fullName evidence="1">Uncharacterized protein</fullName>
    </submittedName>
</protein>
<sequence length="139" mass="15811">MIPLQTEHNDFETMIVHHARFDLVKLKRGVGVMTAAVTAYDRHEESAVNTESMMALGYAGGPGDQLEMEVVRKRSFSSDTRWELMWKHIFCDPEGRYIVWKTGKALEGSKVVLKGRVKEHGEYRGISQTVVTRCSIRPT</sequence>
<dbReference type="AlphaFoldDB" id="A0A455UIZ7"/>
<reference evidence="1 2" key="1">
    <citation type="journal article" date="2019" name="Microbiol. Resour. Announc.">
        <title>Complete Genome Sequence of Halomonas sulfidaeris Strain Esulfide1 Isolated from a Metal Sulfide Rock at a Depth of 2,200 Meters, Obtained Using Nanopore Sequencing.</title>
        <authorList>
            <person name="Saito M."/>
            <person name="Nishigata A."/>
            <person name="Galipon J."/>
            <person name="Arakawa K."/>
        </authorList>
    </citation>
    <scope>NUCLEOTIDE SEQUENCE [LARGE SCALE GENOMIC DNA]</scope>
    <source>
        <strain evidence="1 2">ATCC BAA-803</strain>
        <plasmid evidence="2">pbaa-803-a dna</plasmid>
    </source>
</reference>